<comment type="cofactor">
    <cofactor evidence="9">
        <name>Mg(2+)</name>
        <dbReference type="ChEBI" id="CHEBI:18420"/>
    </cofactor>
    <text evidence="9">Binds 2 magnesium ions per monomer.</text>
</comment>
<feature type="binding site" evidence="9">
    <location>
        <position position="78"/>
    </location>
    <ligand>
        <name>anthranilate</name>
        <dbReference type="ChEBI" id="CHEBI:16567"/>
        <label>1</label>
    </ligand>
</feature>
<evidence type="ECO:0000256" key="4">
    <source>
        <dbReference type="ARBA" id="ARBA00022679"/>
    </source>
</evidence>
<accession>D6XUZ3</accession>
<feature type="binding site" evidence="9">
    <location>
        <position position="90"/>
    </location>
    <ligand>
        <name>Mg(2+)</name>
        <dbReference type="ChEBI" id="CHEBI:18420"/>
        <label>1</label>
    </ligand>
</feature>
<feature type="binding site" evidence="9">
    <location>
        <position position="86"/>
    </location>
    <ligand>
        <name>5-phospho-alpha-D-ribose 1-diphosphate</name>
        <dbReference type="ChEBI" id="CHEBI:58017"/>
    </ligand>
</feature>
<dbReference type="EC" id="2.4.2.18" evidence="9"/>
<dbReference type="InterPro" id="IPR017459">
    <property type="entry name" value="Glycosyl_Trfase_fam3_N_dom"/>
</dbReference>
<dbReference type="Pfam" id="PF00591">
    <property type="entry name" value="Glycos_transf_3"/>
    <property type="match status" value="1"/>
</dbReference>
<comment type="similarity">
    <text evidence="9">Belongs to the anthranilate phosphoribosyltransferase family.</text>
</comment>
<feature type="binding site" evidence="9">
    <location>
        <position position="109"/>
    </location>
    <ligand>
        <name>anthranilate</name>
        <dbReference type="ChEBI" id="CHEBI:16567"/>
        <label>1</label>
    </ligand>
</feature>
<keyword evidence="5 9" id="KW-0822">Tryptophan biosynthesis</keyword>
<dbReference type="SUPFAM" id="SSF47648">
    <property type="entry name" value="Nucleoside phosphorylase/phosphoribosyltransferase N-terminal domain"/>
    <property type="match status" value="1"/>
</dbReference>
<dbReference type="AlphaFoldDB" id="D6XUZ3"/>
<dbReference type="KEGG" id="bse:Bsel_2125"/>
<proteinExistence type="inferred from homology"/>
<dbReference type="eggNOG" id="COG0547">
    <property type="taxonomic scope" value="Bacteria"/>
</dbReference>
<sequence length="339" mass="36437">MNKTLQKLMQKETLTEYEAQSFVEEMMNGMHNHETMAAVLSVIQFRGVTAEELAGFAKGMQAKASNVTLDGKLLDTCGTGGDDQSTYNVSTAAAILVSSLGVHVAKHGNRSISSKTGSADVLEMLGIPFQRNQQEAKTALEAHQLSFFFAPDYHQAMKYVGPVRSALKMKTVFNLLGPLTNPAGAQHRIIGVYGTEEARVMAEAASRMELEKVLFVSGHDGLDELTITGASTILEVQNGKVTEYAFDPEDAGLKRGTLTSSVVETSEESAALIMRIFKNEAHEDATNLLLLNAGAALYAAGEVSSIKEGVTKARGALGDQVLGHLERLKLRETSEKAAE</sequence>
<keyword evidence="13" id="KW-1185">Reference proteome</keyword>
<dbReference type="Gene3D" id="1.20.970.10">
    <property type="entry name" value="Transferase, Pyrimidine Nucleoside Phosphorylase, Chain C"/>
    <property type="match status" value="1"/>
</dbReference>
<keyword evidence="9" id="KW-0479">Metal-binding</keyword>
<dbReference type="GO" id="GO:0005829">
    <property type="term" value="C:cytosol"/>
    <property type="evidence" value="ECO:0007669"/>
    <property type="project" value="TreeGrafter"/>
</dbReference>
<dbReference type="FunFam" id="3.40.1030.10:FF:000002">
    <property type="entry name" value="Anthranilate phosphoribosyltransferase"/>
    <property type="match status" value="1"/>
</dbReference>
<feature type="binding site" evidence="9">
    <location>
        <position position="164"/>
    </location>
    <ligand>
        <name>anthranilate</name>
        <dbReference type="ChEBI" id="CHEBI:16567"/>
        <label>2</label>
    </ligand>
</feature>
<feature type="binding site" evidence="9">
    <location>
        <begin position="88"/>
        <end position="91"/>
    </location>
    <ligand>
        <name>5-phospho-alpha-D-ribose 1-diphosphate</name>
        <dbReference type="ChEBI" id="CHEBI:58017"/>
    </ligand>
</feature>
<feature type="binding site" evidence="9">
    <location>
        <position position="224"/>
    </location>
    <ligand>
        <name>Mg(2+)</name>
        <dbReference type="ChEBI" id="CHEBI:18420"/>
        <label>2</label>
    </ligand>
</feature>
<feature type="binding site" evidence="9">
    <location>
        <begin position="106"/>
        <end position="114"/>
    </location>
    <ligand>
        <name>5-phospho-alpha-D-ribose 1-diphosphate</name>
        <dbReference type="ChEBI" id="CHEBI:58017"/>
    </ligand>
</feature>
<feature type="domain" description="Glycosyl transferase family 3 N-terminal" evidence="11">
    <location>
        <begin position="4"/>
        <end position="64"/>
    </location>
</feature>
<dbReference type="RefSeq" id="WP_013173051.1">
    <property type="nucleotide sequence ID" value="NC_014219.1"/>
</dbReference>
<dbReference type="GO" id="GO:0000287">
    <property type="term" value="F:magnesium ion binding"/>
    <property type="evidence" value="ECO:0007669"/>
    <property type="project" value="UniProtKB-UniRule"/>
</dbReference>
<feature type="binding site" evidence="9">
    <location>
        <begin position="81"/>
        <end position="82"/>
    </location>
    <ligand>
        <name>5-phospho-alpha-D-ribose 1-diphosphate</name>
        <dbReference type="ChEBI" id="CHEBI:58017"/>
    </ligand>
</feature>
<feature type="binding site" evidence="9">
    <location>
        <position position="78"/>
    </location>
    <ligand>
        <name>5-phospho-alpha-D-ribose 1-diphosphate</name>
        <dbReference type="ChEBI" id="CHEBI:58017"/>
    </ligand>
</feature>
<organism evidence="12 13">
    <name type="scientific">Bacillus selenitireducens (strain ATCC 700615 / DSM 15326 / MLS10)</name>
    <dbReference type="NCBI Taxonomy" id="439292"/>
    <lineage>
        <taxon>Bacteria</taxon>
        <taxon>Bacillati</taxon>
        <taxon>Bacillota</taxon>
        <taxon>Bacilli</taxon>
        <taxon>Bacillales</taxon>
        <taxon>Bacillaceae</taxon>
        <taxon>Salisediminibacterium</taxon>
    </lineage>
</organism>
<keyword evidence="4 9" id="KW-0808">Transferase</keyword>
<dbReference type="Pfam" id="PF02885">
    <property type="entry name" value="Glycos_trans_3N"/>
    <property type="match status" value="1"/>
</dbReference>
<dbReference type="PANTHER" id="PTHR43285">
    <property type="entry name" value="ANTHRANILATE PHOSPHORIBOSYLTRANSFERASE"/>
    <property type="match status" value="1"/>
</dbReference>
<evidence type="ECO:0000256" key="8">
    <source>
        <dbReference type="ARBA" id="ARBA00061188"/>
    </source>
</evidence>
<dbReference type="NCBIfam" id="TIGR01245">
    <property type="entry name" value="trpD"/>
    <property type="match status" value="1"/>
</dbReference>
<comment type="subunit">
    <text evidence="9">Homodimer.</text>
</comment>
<comment type="catalytic activity">
    <reaction evidence="7 9">
        <text>N-(5-phospho-beta-D-ribosyl)anthranilate + diphosphate = 5-phospho-alpha-D-ribose 1-diphosphate + anthranilate</text>
        <dbReference type="Rhea" id="RHEA:11768"/>
        <dbReference type="ChEBI" id="CHEBI:16567"/>
        <dbReference type="ChEBI" id="CHEBI:18277"/>
        <dbReference type="ChEBI" id="CHEBI:33019"/>
        <dbReference type="ChEBI" id="CHEBI:58017"/>
        <dbReference type="EC" id="2.4.2.18"/>
    </reaction>
</comment>
<dbReference type="STRING" id="439292.Bsel_2125"/>
<evidence type="ECO:0000313" key="13">
    <source>
        <dbReference type="Proteomes" id="UP000000271"/>
    </source>
</evidence>
<keyword evidence="2 9" id="KW-0028">Amino-acid biosynthesis</keyword>
<dbReference type="Gene3D" id="3.40.1030.10">
    <property type="entry name" value="Nucleoside phosphorylase/phosphoribosyltransferase catalytic domain"/>
    <property type="match status" value="1"/>
</dbReference>
<dbReference type="PANTHER" id="PTHR43285:SF2">
    <property type="entry name" value="ANTHRANILATE PHOSPHORIBOSYLTRANSFERASE"/>
    <property type="match status" value="1"/>
</dbReference>
<comment type="similarity">
    <text evidence="8">In the C-terminal section; belongs to the anthranilate phosphoribosyltransferase family.</text>
</comment>
<dbReference type="HAMAP" id="MF_00211">
    <property type="entry name" value="TrpD"/>
    <property type="match status" value="1"/>
</dbReference>
<dbReference type="EMBL" id="CP001791">
    <property type="protein sequence ID" value="ADH99629.1"/>
    <property type="molecule type" value="Genomic_DNA"/>
</dbReference>
<evidence type="ECO:0000313" key="12">
    <source>
        <dbReference type="EMBL" id="ADH99629.1"/>
    </source>
</evidence>
<name>D6XUZ3_BACIE</name>
<dbReference type="GO" id="GO:0000162">
    <property type="term" value="P:L-tryptophan biosynthetic process"/>
    <property type="evidence" value="ECO:0007669"/>
    <property type="project" value="UniProtKB-UniRule"/>
</dbReference>
<evidence type="ECO:0000256" key="1">
    <source>
        <dbReference type="ARBA" id="ARBA00004907"/>
    </source>
</evidence>
<dbReference type="HOGENOM" id="CLU_034315_2_1_9"/>
<dbReference type="InterPro" id="IPR035902">
    <property type="entry name" value="Nuc_phospho_transferase"/>
</dbReference>
<dbReference type="InterPro" id="IPR005940">
    <property type="entry name" value="Anthranilate_Pribosyl_Tfrase"/>
</dbReference>
<feature type="domain" description="Glycosyl transferase family 3" evidence="10">
    <location>
        <begin position="71"/>
        <end position="317"/>
    </location>
</feature>
<evidence type="ECO:0000256" key="3">
    <source>
        <dbReference type="ARBA" id="ARBA00022676"/>
    </source>
</evidence>
<dbReference type="GO" id="GO:0004048">
    <property type="term" value="F:anthranilate phosphoribosyltransferase activity"/>
    <property type="evidence" value="ECO:0007669"/>
    <property type="project" value="UniProtKB-UniRule"/>
</dbReference>
<dbReference type="InterPro" id="IPR036320">
    <property type="entry name" value="Glycosyl_Trfase_fam3_N_dom_sf"/>
</dbReference>
<evidence type="ECO:0000259" key="11">
    <source>
        <dbReference type="Pfam" id="PF02885"/>
    </source>
</evidence>
<feature type="binding site" evidence="9">
    <location>
        <position position="118"/>
    </location>
    <ligand>
        <name>5-phospho-alpha-D-ribose 1-diphosphate</name>
        <dbReference type="ChEBI" id="CHEBI:58017"/>
    </ligand>
</feature>
<comment type="pathway">
    <text evidence="1 9">Amino-acid biosynthesis; L-tryptophan biosynthesis; L-tryptophan from chorismate: step 2/5.</text>
</comment>
<reference evidence="12" key="1">
    <citation type="submission" date="2009-10" db="EMBL/GenBank/DDBJ databases">
        <title>Complete sequence of Bacillus selenitireducens MLS10.</title>
        <authorList>
            <consortium name="US DOE Joint Genome Institute"/>
            <person name="Lucas S."/>
            <person name="Copeland A."/>
            <person name="Lapidus A."/>
            <person name="Glavina del Rio T."/>
            <person name="Dalin E."/>
            <person name="Tice H."/>
            <person name="Bruce D."/>
            <person name="Goodwin L."/>
            <person name="Pitluck S."/>
            <person name="Sims D."/>
            <person name="Brettin T."/>
            <person name="Detter J.C."/>
            <person name="Han C."/>
            <person name="Larimer F."/>
            <person name="Land M."/>
            <person name="Hauser L."/>
            <person name="Kyrpides N."/>
            <person name="Ovchinnikova G."/>
            <person name="Stolz J."/>
        </authorList>
    </citation>
    <scope>NUCLEOTIDE SEQUENCE [LARGE SCALE GENOMIC DNA]</scope>
    <source>
        <strain evidence="12">MLS10</strain>
    </source>
</reference>
<evidence type="ECO:0000259" key="10">
    <source>
        <dbReference type="Pfam" id="PF00591"/>
    </source>
</evidence>
<evidence type="ECO:0000256" key="2">
    <source>
        <dbReference type="ARBA" id="ARBA00022605"/>
    </source>
</evidence>
<comment type="function">
    <text evidence="9">Catalyzes the transfer of the phosphoribosyl group of 5-phosphorylribose-1-pyrophosphate (PRPP) to anthranilate to yield N-(5'-phosphoribosyl)-anthranilate (PRA).</text>
</comment>
<evidence type="ECO:0000256" key="7">
    <source>
        <dbReference type="ARBA" id="ARBA00052328"/>
    </source>
</evidence>
<gene>
    <name evidence="9" type="primary">trpD</name>
    <name evidence="12" type="ordered locus">Bsel_2125</name>
</gene>
<evidence type="ECO:0000256" key="9">
    <source>
        <dbReference type="HAMAP-Rule" id="MF_00211"/>
    </source>
</evidence>
<dbReference type="SUPFAM" id="SSF52418">
    <property type="entry name" value="Nucleoside phosphorylase/phosphoribosyltransferase catalytic domain"/>
    <property type="match status" value="1"/>
</dbReference>
<keyword evidence="6 9" id="KW-0057">Aromatic amino acid biosynthesis</keyword>
<dbReference type="OrthoDB" id="9806430at2"/>
<keyword evidence="9" id="KW-0460">Magnesium</keyword>
<dbReference type="Proteomes" id="UP000000271">
    <property type="component" value="Chromosome"/>
</dbReference>
<comment type="caution">
    <text evidence="9">Lacks conserved residue(s) required for the propagation of feature annotation.</text>
</comment>
<dbReference type="UniPathway" id="UPA00035">
    <property type="reaction ID" value="UER00041"/>
</dbReference>
<feature type="binding site" evidence="9">
    <location>
        <position position="224"/>
    </location>
    <ligand>
        <name>Mg(2+)</name>
        <dbReference type="ChEBI" id="CHEBI:18420"/>
        <label>1</label>
    </ligand>
</feature>
<evidence type="ECO:0000256" key="5">
    <source>
        <dbReference type="ARBA" id="ARBA00022822"/>
    </source>
</evidence>
<keyword evidence="3 9" id="KW-0328">Glycosyltransferase</keyword>
<evidence type="ECO:0000256" key="6">
    <source>
        <dbReference type="ARBA" id="ARBA00023141"/>
    </source>
</evidence>
<dbReference type="InterPro" id="IPR000312">
    <property type="entry name" value="Glycosyl_Trfase_fam3"/>
</dbReference>
<protein>
    <recommendedName>
        <fullName evidence="9">Anthranilate phosphoribosyltransferase</fullName>
        <ecNumber evidence="9">2.4.2.18</ecNumber>
    </recommendedName>
</protein>
<feature type="binding site" evidence="9">
    <location>
        <position position="223"/>
    </location>
    <ligand>
        <name>Mg(2+)</name>
        <dbReference type="ChEBI" id="CHEBI:18420"/>
        <label>2</label>
    </ligand>
</feature>